<dbReference type="Proteomes" id="UP001148312">
    <property type="component" value="Unassembled WGS sequence"/>
</dbReference>
<dbReference type="CDD" id="cd11060">
    <property type="entry name" value="CYP57A1-like"/>
    <property type="match status" value="1"/>
</dbReference>
<accession>A0A9W9XGI0</accession>
<dbReference type="PRINTS" id="PR00463">
    <property type="entry name" value="EP450I"/>
</dbReference>
<evidence type="ECO:0000256" key="1">
    <source>
        <dbReference type="ARBA" id="ARBA00001971"/>
    </source>
</evidence>
<evidence type="ECO:0000313" key="7">
    <source>
        <dbReference type="EMBL" id="KAJ5491747.1"/>
    </source>
</evidence>
<proteinExistence type="inferred from homology"/>
<keyword evidence="3 5" id="KW-0479">Metal-binding</keyword>
<dbReference type="Pfam" id="PF00067">
    <property type="entry name" value="p450"/>
    <property type="match status" value="1"/>
</dbReference>
<reference evidence="7" key="1">
    <citation type="submission" date="2022-12" db="EMBL/GenBank/DDBJ databases">
        <authorList>
            <person name="Petersen C."/>
        </authorList>
    </citation>
    <scope>NUCLEOTIDE SEQUENCE</scope>
    <source>
        <strain evidence="7">IBT 30728</strain>
    </source>
</reference>
<dbReference type="AlphaFoldDB" id="A0A9W9XGI0"/>
<sequence length="500" mass="57066">MTISMQDLVLNWSVSHLVACVAGVIVIRVLFRKYATAIRDVPGPFWASFSSLWRVYRTCKGHIENDILDLHRRHEGFFVRIADNEVSVSHPDAVKQLLHTNLEKGTFYSIFSLPDYRYVNQMSELDPTRHIHKKRSLAAGFSITNIAKAEPYIDNVLSLLRTRFDELCKSGAPVEFQNWFSYYAFDVLGEVTFSKSFGFVESGSDIRNAIANTGALVYYIALMGNYIWFHNLTLGNPLFSWLGLQPNSHIFDTCLIAVDDRKNNPKVRHDMMQRWLDTRAAYPNRLSERDVFAAAVANIGAGAETVSTAAQTVLYNLLRNPHLLKRARQEIDEAQSRGELSSLIQYNEASQLPFLQACLKEAYRTHPGVAYNLPRISPKGGITIAGRYFPAGVILSVNPWVIHRNAEIFGADAETYNPDRWLREDTKTMDAYLIHWGAGYNSCPGRNLAQFELLKVLATVLRDYEVELLESHKDWEYKTRFLAVPYGWPCRIRRRQTKTA</sequence>
<dbReference type="InterPro" id="IPR036396">
    <property type="entry name" value="Cyt_P450_sf"/>
</dbReference>
<dbReference type="InterPro" id="IPR050121">
    <property type="entry name" value="Cytochrome_P450_monoxygenase"/>
</dbReference>
<dbReference type="GO" id="GO:0016705">
    <property type="term" value="F:oxidoreductase activity, acting on paired donors, with incorporation or reduction of molecular oxygen"/>
    <property type="evidence" value="ECO:0007669"/>
    <property type="project" value="InterPro"/>
</dbReference>
<dbReference type="InterPro" id="IPR001128">
    <property type="entry name" value="Cyt_P450"/>
</dbReference>
<evidence type="ECO:0000256" key="3">
    <source>
        <dbReference type="ARBA" id="ARBA00022723"/>
    </source>
</evidence>
<keyword evidence="6" id="KW-0472">Membrane</keyword>
<reference evidence="7" key="2">
    <citation type="journal article" date="2023" name="IMA Fungus">
        <title>Comparative genomic study of the Penicillium genus elucidates a diverse pangenome and 15 lateral gene transfer events.</title>
        <authorList>
            <person name="Petersen C."/>
            <person name="Sorensen T."/>
            <person name="Nielsen M.R."/>
            <person name="Sondergaard T.E."/>
            <person name="Sorensen J.L."/>
            <person name="Fitzpatrick D.A."/>
            <person name="Frisvad J.C."/>
            <person name="Nielsen K.L."/>
        </authorList>
    </citation>
    <scope>NUCLEOTIDE SEQUENCE</scope>
    <source>
        <strain evidence="7">IBT 30728</strain>
    </source>
</reference>
<comment type="similarity">
    <text evidence="2">Belongs to the cytochrome P450 family.</text>
</comment>
<keyword evidence="6" id="KW-0812">Transmembrane</keyword>
<evidence type="ECO:0000256" key="6">
    <source>
        <dbReference type="SAM" id="Phobius"/>
    </source>
</evidence>
<comment type="cofactor">
    <cofactor evidence="1 5">
        <name>heme</name>
        <dbReference type="ChEBI" id="CHEBI:30413"/>
    </cofactor>
</comment>
<dbReference type="GeneID" id="81623165"/>
<dbReference type="GO" id="GO:0043386">
    <property type="term" value="P:mycotoxin biosynthetic process"/>
    <property type="evidence" value="ECO:0007669"/>
    <property type="project" value="UniProtKB-ARBA"/>
</dbReference>
<dbReference type="GO" id="GO:0020037">
    <property type="term" value="F:heme binding"/>
    <property type="evidence" value="ECO:0007669"/>
    <property type="project" value="InterPro"/>
</dbReference>
<keyword evidence="8" id="KW-1185">Reference proteome</keyword>
<evidence type="ECO:0008006" key="9">
    <source>
        <dbReference type="Google" id="ProtNLM"/>
    </source>
</evidence>
<dbReference type="PANTHER" id="PTHR24305:SF232">
    <property type="entry name" value="P450, PUTATIVE (EUROFUNG)-RELATED"/>
    <property type="match status" value="1"/>
</dbReference>
<dbReference type="InterPro" id="IPR002401">
    <property type="entry name" value="Cyt_P450_E_grp-I"/>
</dbReference>
<dbReference type="RefSeq" id="XP_056792875.1">
    <property type="nucleotide sequence ID" value="XM_056932916.1"/>
</dbReference>
<dbReference type="PANTHER" id="PTHR24305">
    <property type="entry name" value="CYTOCHROME P450"/>
    <property type="match status" value="1"/>
</dbReference>
<protein>
    <recommendedName>
        <fullName evidence="9">Cytochrome P450</fullName>
    </recommendedName>
</protein>
<dbReference type="Gene3D" id="1.10.630.10">
    <property type="entry name" value="Cytochrome P450"/>
    <property type="match status" value="1"/>
</dbReference>
<name>A0A9W9XGI0_9EURO</name>
<dbReference type="PRINTS" id="PR00385">
    <property type="entry name" value="P450"/>
</dbReference>
<dbReference type="SUPFAM" id="SSF48264">
    <property type="entry name" value="Cytochrome P450"/>
    <property type="match status" value="1"/>
</dbReference>
<feature type="binding site" description="axial binding residue" evidence="5">
    <location>
        <position position="443"/>
    </location>
    <ligand>
        <name>heme</name>
        <dbReference type="ChEBI" id="CHEBI:30413"/>
    </ligand>
    <ligandPart>
        <name>Fe</name>
        <dbReference type="ChEBI" id="CHEBI:18248"/>
    </ligandPart>
</feature>
<gene>
    <name evidence="7" type="ORF">N7539_003314</name>
</gene>
<feature type="transmembrane region" description="Helical" evidence="6">
    <location>
        <begin position="12"/>
        <end position="31"/>
    </location>
</feature>
<dbReference type="FunFam" id="1.10.630.10:FF:000188">
    <property type="entry name" value="Cytochrome P450, putative (Eurofung)"/>
    <property type="match status" value="1"/>
</dbReference>
<evidence type="ECO:0000313" key="8">
    <source>
        <dbReference type="Proteomes" id="UP001148312"/>
    </source>
</evidence>
<dbReference type="GO" id="GO:0004497">
    <property type="term" value="F:monooxygenase activity"/>
    <property type="evidence" value="ECO:0007669"/>
    <property type="project" value="InterPro"/>
</dbReference>
<dbReference type="GO" id="GO:0005506">
    <property type="term" value="F:iron ion binding"/>
    <property type="evidence" value="ECO:0007669"/>
    <property type="project" value="InterPro"/>
</dbReference>
<keyword evidence="4 5" id="KW-0408">Iron</keyword>
<dbReference type="EMBL" id="JAPWDQ010000003">
    <property type="protein sequence ID" value="KAJ5491747.1"/>
    <property type="molecule type" value="Genomic_DNA"/>
</dbReference>
<organism evidence="7 8">
    <name type="scientific">Penicillium diatomitis</name>
    <dbReference type="NCBI Taxonomy" id="2819901"/>
    <lineage>
        <taxon>Eukaryota</taxon>
        <taxon>Fungi</taxon>
        <taxon>Dikarya</taxon>
        <taxon>Ascomycota</taxon>
        <taxon>Pezizomycotina</taxon>
        <taxon>Eurotiomycetes</taxon>
        <taxon>Eurotiomycetidae</taxon>
        <taxon>Eurotiales</taxon>
        <taxon>Aspergillaceae</taxon>
        <taxon>Penicillium</taxon>
    </lineage>
</organism>
<evidence type="ECO:0000256" key="5">
    <source>
        <dbReference type="PIRSR" id="PIRSR602401-1"/>
    </source>
</evidence>
<evidence type="ECO:0000256" key="4">
    <source>
        <dbReference type="ARBA" id="ARBA00023004"/>
    </source>
</evidence>
<keyword evidence="5" id="KW-0349">Heme</keyword>
<comment type="caution">
    <text evidence="7">The sequence shown here is derived from an EMBL/GenBank/DDBJ whole genome shotgun (WGS) entry which is preliminary data.</text>
</comment>
<keyword evidence="6" id="KW-1133">Transmembrane helix</keyword>
<evidence type="ECO:0000256" key="2">
    <source>
        <dbReference type="ARBA" id="ARBA00010617"/>
    </source>
</evidence>